<organism evidence="5 6">
    <name type="scientific">Jannaschia seosinensis</name>
    <dbReference type="NCBI Taxonomy" id="313367"/>
    <lineage>
        <taxon>Bacteria</taxon>
        <taxon>Pseudomonadati</taxon>
        <taxon>Pseudomonadota</taxon>
        <taxon>Alphaproteobacteria</taxon>
        <taxon>Rhodobacterales</taxon>
        <taxon>Roseobacteraceae</taxon>
        <taxon>Jannaschia</taxon>
    </lineage>
</organism>
<keyword evidence="6" id="KW-1185">Reference proteome</keyword>
<sequence>MNQLPAFVSGLAAVAVLMDVTSEVRGGDRVLTLVLTGVLIGALSGAARSLLKVLADPCG</sequence>
<dbReference type="Proteomes" id="UP000049455">
    <property type="component" value="Unassembled WGS sequence"/>
</dbReference>
<dbReference type="InterPro" id="IPR037294">
    <property type="entry name" value="ABC_BtuC-like"/>
</dbReference>
<dbReference type="STRING" id="313367.JSE7799_01364"/>
<evidence type="ECO:0000256" key="1">
    <source>
        <dbReference type="ARBA" id="ARBA00004141"/>
    </source>
</evidence>
<evidence type="ECO:0000256" key="4">
    <source>
        <dbReference type="ARBA" id="ARBA00023136"/>
    </source>
</evidence>
<gene>
    <name evidence="5" type="ORF">JSE7799_01364</name>
</gene>
<dbReference type="Gene3D" id="1.10.3470.10">
    <property type="entry name" value="ABC transporter involved in vitamin B12 uptake, BtuC"/>
    <property type="match status" value="1"/>
</dbReference>
<reference evidence="5 6" key="1">
    <citation type="submission" date="2015-09" db="EMBL/GenBank/DDBJ databases">
        <authorList>
            <person name="Jackson K.R."/>
            <person name="Lunt B.L."/>
            <person name="Fisher J.N.B."/>
            <person name="Gardner A.V."/>
            <person name="Bailey M.E."/>
            <person name="Deus L.M."/>
            <person name="Earl A.S."/>
            <person name="Gibby P.D."/>
            <person name="Hartmann K.A."/>
            <person name="Liu J.E."/>
            <person name="Manci A.M."/>
            <person name="Nielsen D.A."/>
            <person name="Solomon M.B."/>
            <person name="Breakwell D.P."/>
            <person name="Burnett S.H."/>
            <person name="Grose J.H."/>
        </authorList>
    </citation>
    <scope>NUCLEOTIDE SEQUENCE [LARGE SCALE GENOMIC DNA]</scope>
    <source>
        <strain evidence="5 6">CECT 7799</strain>
    </source>
</reference>
<dbReference type="EMBL" id="CYPR01000085">
    <property type="protein sequence ID" value="CUH38115.1"/>
    <property type="molecule type" value="Genomic_DNA"/>
</dbReference>
<evidence type="ECO:0000313" key="5">
    <source>
        <dbReference type="EMBL" id="CUH38115.1"/>
    </source>
</evidence>
<accession>A0A0M7B795</accession>
<evidence type="ECO:0000256" key="2">
    <source>
        <dbReference type="ARBA" id="ARBA00022692"/>
    </source>
</evidence>
<name>A0A0M7B795_9RHOB</name>
<keyword evidence="4" id="KW-0472">Membrane</keyword>
<dbReference type="SUPFAM" id="SSF81345">
    <property type="entry name" value="ABC transporter involved in vitamin B12 uptake, BtuC"/>
    <property type="match status" value="1"/>
</dbReference>
<protein>
    <submittedName>
        <fullName evidence="5">ABC-type Fe3+-siderophore transport system, permease component</fullName>
    </submittedName>
</protein>
<dbReference type="RefSeq" id="WP_245624824.1">
    <property type="nucleotide sequence ID" value="NZ_CYPR01000085.1"/>
</dbReference>
<keyword evidence="2" id="KW-0812">Transmembrane</keyword>
<dbReference type="GO" id="GO:0016020">
    <property type="term" value="C:membrane"/>
    <property type="evidence" value="ECO:0007669"/>
    <property type="project" value="UniProtKB-SubCell"/>
</dbReference>
<proteinExistence type="predicted"/>
<keyword evidence="3" id="KW-1133">Transmembrane helix</keyword>
<dbReference type="AlphaFoldDB" id="A0A0M7B795"/>
<comment type="subcellular location">
    <subcellularLocation>
        <location evidence="1">Membrane</location>
        <topology evidence="1">Multi-pass membrane protein</topology>
    </subcellularLocation>
</comment>
<evidence type="ECO:0000313" key="6">
    <source>
        <dbReference type="Proteomes" id="UP000049455"/>
    </source>
</evidence>
<evidence type="ECO:0000256" key="3">
    <source>
        <dbReference type="ARBA" id="ARBA00022989"/>
    </source>
</evidence>